<protein>
    <submittedName>
        <fullName evidence="3">Uncharacterized protein</fullName>
    </submittedName>
</protein>
<dbReference type="Proteomes" id="UP000256964">
    <property type="component" value="Unassembled WGS sequence"/>
</dbReference>
<feature type="non-terminal residue" evidence="3">
    <location>
        <position position="1"/>
    </location>
</feature>
<reference evidence="3 4" key="1">
    <citation type="journal article" date="2018" name="Biotechnol. Biofuels">
        <title>Integrative visual omics of the white-rot fungus Polyporus brumalis exposes the biotechnological potential of its oxidative enzymes for delignifying raw plant biomass.</title>
        <authorList>
            <person name="Miyauchi S."/>
            <person name="Rancon A."/>
            <person name="Drula E."/>
            <person name="Hage H."/>
            <person name="Chaduli D."/>
            <person name="Favel A."/>
            <person name="Grisel S."/>
            <person name="Henrissat B."/>
            <person name="Herpoel-Gimbert I."/>
            <person name="Ruiz-Duenas F.J."/>
            <person name="Chevret D."/>
            <person name="Hainaut M."/>
            <person name="Lin J."/>
            <person name="Wang M."/>
            <person name="Pangilinan J."/>
            <person name="Lipzen A."/>
            <person name="Lesage-Meessen L."/>
            <person name="Navarro D."/>
            <person name="Riley R."/>
            <person name="Grigoriev I.V."/>
            <person name="Zhou S."/>
            <person name="Raouche S."/>
            <person name="Rosso M.N."/>
        </authorList>
    </citation>
    <scope>NUCLEOTIDE SEQUENCE [LARGE SCALE GENOMIC DNA]</scope>
    <source>
        <strain evidence="3 4">BRFM 1820</strain>
    </source>
</reference>
<proteinExistence type="predicted"/>
<keyword evidence="1" id="KW-1133">Transmembrane helix</keyword>
<dbReference type="AlphaFoldDB" id="A0A371CME0"/>
<feature type="chain" id="PRO_5017009834" evidence="2">
    <location>
        <begin position="25"/>
        <end position="188"/>
    </location>
</feature>
<accession>A0A371CME0</accession>
<keyword evidence="1" id="KW-0472">Membrane</keyword>
<feature type="transmembrane region" description="Helical" evidence="1">
    <location>
        <begin position="122"/>
        <end position="141"/>
    </location>
</feature>
<dbReference type="EMBL" id="KZ857512">
    <property type="protein sequence ID" value="RDX41451.1"/>
    <property type="molecule type" value="Genomic_DNA"/>
</dbReference>
<evidence type="ECO:0000256" key="1">
    <source>
        <dbReference type="SAM" id="Phobius"/>
    </source>
</evidence>
<evidence type="ECO:0000256" key="2">
    <source>
        <dbReference type="SAM" id="SignalP"/>
    </source>
</evidence>
<keyword evidence="1" id="KW-0812">Transmembrane</keyword>
<evidence type="ECO:0000313" key="3">
    <source>
        <dbReference type="EMBL" id="RDX41451.1"/>
    </source>
</evidence>
<evidence type="ECO:0000313" key="4">
    <source>
        <dbReference type="Proteomes" id="UP000256964"/>
    </source>
</evidence>
<feature type="signal peptide" evidence="2">
    <location>
        <begin position="1"/>
        <end position="24"/>
    </location>
</feature>
<sequence>DPHQDTALGRLHLVLLGFTKYLWAASLPPSGCQLTIGEKAARDDAEAWLHSLSQAGLGDRSVRVDYVMRYCSSLVGRHLHSIAQLGIFIFGHHTDKTLLDAWIALSRLSAALITEMIKVIKAFIVSVWFLAQVCSLTVVILKRLHVLIDDFFDVVVTFNPTWAMYKSKFHHLTHTPQFIKRFGPIGLY</sequence>
<feature type="non-terminal residue" evidence="3">
    <location>
        <position position="188"/>
    </location>
</feature>
<dbReference type="OrthoDB" id="2752658at2759"/>
<name>A0A371CME0_9APHY</name>
<organism evidence="3 4">
    <name type="scientific">Lentinus brumalis</name>
    <dbReference type="NCBI Taxonomy" id="2498619"/>
    <lineage>
        <taxon>Eukaryota</taxon>
        <taxon>Fungi</taxon>
        <taxon>Dikarya</taxon>
        <taxon>Basidiomycota</taxon>
        <taxon>Agaricomycotina</taxon>
        <taxon>Agaricomycetes</taxon>
        <taxon>Polyporales</taxon>
        <taxon>Polyporaceae</taxon>
        <taxon>Lentinus</taxon>
    </lineage>
</organism>
<gene>
    <name evidence="3" type="ORF">OH76DRAFT_1324111</name>
</gene>
<dbReference type="STRING" id="139420.A0A371CME0"/>
<keyword evidence="4" id="KW-1185">Reference proteome</keyword>
<keyword evidence="2" id="KW-0732">Signal</keyword>